<dbReference type="Proteomes" id="UP000887013">
    <property type="component" value="Unassembled WGS sequence"/>
</dbReference>
<feature type="compositionally biased region" description="Basic and acidic residues" evidence="4">
    <location>
        <begin position="407"/>
        <end position="420"/>
    </location>
</feature>
<proteinExistence type="inferred from homology"/>
<name>A0A8X6TTY9_NEPPI</name>
<dbReference type="GO" id="GO:0000428">
    <property type="term" value="C:DNA-directed RNA polymerase complex"/>
    <property type="evidence" value="ECO:0007669"/>
    <property type="project" value="UniProtKB-KW"/>
</dbReference>
<dbReference type="AlphaFoldDB" id="A0A8X6TTY9"/>
<feature type="compositionally biased region" description="Basic residues" evidence="4">
    <location>
        <begin position="223"/>
        <end position="232"/>
    </location>
</feature>
<evidence type="ECO:0000313" key="6">
    <source>
        <dbReference type="Proteomes" id="UP000887013"/>
    </source>
</evidence>
<evidence type="ECO:0000313" key="5">
    <source>
        <dbReference type="EMBL" id="GFT55969.1"/>
    </source>
</evidence>
<comment type="similarity">
    <text evidence="1">Belongs to the eukaryotic RPB7/RPC8 RNA polymerase subunit family.</text>
</comment>
<sequence length="516" mass="58900">MNEEQFSCIKQVVKTVQLPLPSSFIANEVAGISEILDSWKRQYMKQLHGVVVDYKNVSLTSRTGFIGISKPFVFYYVKATFDLFCPNVGDIVKGKINRISREHIGCLIQGTINVTIHLSENSSSELSQFMHLNQEILFEISHFDYERKMIRVRGKITPECIQLMKDMFPPEETNNENNISQHVKYNFSDVIGSNSKNSTESNDIKQNVLSNNSKNVISMVKIKKTKSSKKHKRESESSFLETSDISTADEMPKKKSTEKVFSPSEKEFEINDIKSEKLSDNSQSVFNLRESESSLLETSDFSTADEMPKKKSTEKVFSLSEKEFEINDRKSEMLPDNSQSVPNMVKDKKGQSSKKRKRESESNFSSADKMPKEKRKISLKNEIISLNGELKDLEIRKNSLAEFFGKLGKESKNEEMEMAHGKKKKSKEKDQTTASAQENNTSIMLSNDLKKKKKHKGKKSATSDMKSQSKKSKLKKKKKILASGNIKKDKKLNDKKSKKHKGSKSVKKKEKKKHHS</sequence>
<feature type="compositionally biased region" description="Basic residues" evidence="4">
    <location>
        <begin position="496"/>
        <end position="516"/>
    </location>
</feature>
<dbReference type="EMBL" id="BMAW01066692">
    <property type="protein sequence ID" value="GFT55969.1"/>
    <property type="molecule type" value="Genomic_DNA"/>
</dbReference>
<dbReference type="Gene3D" id="2.40.50.140">
    <property type="entry name" value="Nucleic acid-binding proteins"/>
    <property type="match status" value="1"/>
</dbReference>
<keyword evidence="6" id="KW-1185">Reference proteome</keyword>
<dbReference type="OrthoDB" id="10250504at2759"/>
<evidence type="ECO:0000256" key="1">
    <source>
        <dbReference type="ARBA" id="ARBA00009307"/>
    </source>
</evidence>
<accession>A0A8X6TTY9</accession>
<feature type="compositionally biased region" description="Basic residues" evidence="4">
    <location>
        <begin position="468"/>
        <end position="480"/>
    </location>
</feature>
<protein>
    <submittedName>
        <fullName evidence="5">DNA-directed RNA polymerase I subunit RPA43</fullName>
    </submittedName>
</protein>
<feature type="compositionally biased region" description="Basic and acidic residues" evidence="4">
    <location>
        <begin position="250"/>
        <end position="265"/>
    </location>
</feature>
<evidence type="ECO:0000256" key="4">
    <source>
        <dbReference type="SAM" id="MobiDB-lite"/>
    </source>
</evidence>
<dbReference type="InterPro" id="IPR036898">
    <property type="entry name" value="RNA_pol_Rpb7-like_N_sf"/>
</dbReference>
<feature type="compositionally biased region" description="Basic and acidic residues" evidence="4">
    <location>
        <begin position="306"/>
        <end position="333"/>
    </location>
</feature>
<dbReference type="InterPro" id="IPR012340">
    <property type="entry name" value="NA-bd_OB-fold"/>
</dbReference>
<evidence type="ECO:0000256" key="3">
    <source>
        <dbReference type="ARBA" id="ARBA00023163"/>
    </source>
</evidence>
<feature type="region of interest" description="Disordered" evidence="4">
    <location>
        <begin position="223"/>
        <end position="265"/>
    </location>
</feature>
<feature type="compositionally biased region" description="Basic residues" evidence="4">
    <location>
        <begin position="450"/>
        <end position="459"/>
    </location>
</feature>
<comment type="caution">
    <text evidence="5">The sequence shown here is derived from an EMBL/GenBank/DDBJ whole genome shotgun (WGS) entry which is preliminary data.</text>
</comment>
<reference evidence="5" key="1">
    <citation type="submission" date="2020-08" db="EMBL/GenBank/DDBJ databases">
        <title>Multicomponent nature underlies the extraordinary mechanical properties of spider dragline silk.</title>
        <authorList>
            <person name="Kono N."/>
            <person name="Nakamura H."/>
            <person name="Mori M."/>
            <person name="Yoshida Y."/>
            <person name="Ohtoshi R."/>
            <person name="Malay A.D."/>
            <person name="Moran D.A.P."/>
            <person name="Tomita M."/>
            <person name="Numata K."/>
            <person name="Arakawa K."/>
        </authorList>
    </citation>
    <scope>NUCLEOTIDE SEQUENCE</scope>
</reference>
<gene>
    <name evidence="5" type="primary">X975_24031</name>
    <name evidence="5" type="ORF">NPIL_636411</name>
</gene>
<dbReference type="Gene3D" id="3.30.1490.120">
    <property type="entry name" value="RNA polymerase Rpb7-like, N-terminal domain"/>
    <property type="match status" value="1"/>
</dbReference>
<keyword evidence="3" id="KW-0804">Transcription</keyword>
<organism evidence="5 6">
    <name type="scientific">Nephila pilipes</name>
    <name type="common">Giant wood spider</name>
    <name type="synonym">Nephila maculata</name>
    <dbReference type="NCBI Taxonomy" id="299642"/>
    <lineage>
        <taxon>Eukaryota</taxon>
        <taxon>Metazoa</taxon>
        <taxon>Ecdysozoa</taxon>
        <taxon>Arthropoda</taxon>
        <taxon>Chelicerata</taxon>
        <taxon>Arachnida</taxon>
        <taxon>Araneae</taxon>
        <taxon>Araneomorphae</taxon>
        <taxon>Entelegynae</taxon>
        <taxon>Araneoidea</taxon>
        <taxon>Nephilidae</taxon>
        <taxon>Nephila</taxon>
    </lineage>
</organism>
<feature type="compositionally biased region" description="Polar residues" evidence="4">
    <location>
        <begin position="432"/>
        <end position="445"/>
    </location>
</feature>
<evidence type="ECO:0000256" key="2">
    <source>
        <dbReference type="ARBA" id="ARBA00022478"/>
    </source>
</evidence>
<feature type="region of interest" description="Disordered" evidence="4">
    <location>
        <begin position="406"/>
        <end position="516"/>
    </location>
</feature>
<keyword evidence="2 5" id="KW-0240">DNA-directed RNA polymerase</keyword>
<feature type="region of interest" description="Disordered" evidence="4">
    <location>
        <begin position="293"/>
        <end position="381"/>
    </location>
</feature>